<dbReference type="RefSeq" id="WP_055342067.1">
    <property type="nucleotide sequence ID" value="NZ_CDNI01000003.1"/>
</dbReference>
<organism evidence="2 3">
    <name type="scientific">Paraclostridium sordellii</name>
    <name type="common">Clostridium sordellii</name>
    <dbReference type="NCBI Taxonomy" id="1505"/>
    <lineage>
        <taxon>Bacteria</taxon>
        <taxon>Bacillati</taxon>
        <taxon>Bacillota</taxon>
        <taxon>Clostridia</taxon>
        <taxon>Peptostreptococcales</taxon>
        <taxon>Peptostreptococcaceae</taxon>
        <taxon>Paraclostridium</taxon>
    </lineage>
</organism>
<proteinExistence type="predicted"/>
<reference evidence="2 3" key="1">
    <citation type="submission" date="2015-01" db="EMBL/GenBank/DDBJ databases">
        <authorList>
            <person name="Aslett A.Martin."/>
            <person name="De Silva Nishadi"/>
        </authorList>
    </citation>
    <scope>NUCLEOTIDE SEQUENCE [LARGE SCALE GENOMIC DNA]</scope>
    <source>
        <strain evidence="2 3">R28058</strain>
    </source>
</reference>
<keyword evidence="1" id="KW-0175">Coiled coil</keyword>
<accession>A0A0C7QK90</accession>
<dbReference type="AlphaFoldDB" id="A0A0C7QK90"/>
<gene>
    <name evidence="2" type="ORF">R28058_16791</name>
</gene>
<evidence type="ECO:0000313" key="3">
    <source>
        <dbReference type="Proteomes" id="UP000049127"/>
    </source>
</evidence>
<evidence type="ECO:0000313" key="2">
    <source>
        <dbReference type="EMBL" id="CEQ03946.1"/>
    </source>
</evidence>
<feature type="coiled-coil region" evidence="1">
    <location>
        <begin position="203"/>
        <end position="230"/>
    </location>
</feature>
<sequence>MKRILVPIKSKLKPIEVEKELKNLKQIHKSPYSQTYYDTKDISWEHKPEGSLRISDHWNFNSHGKKHCELYNIDEYIEDNWILAQYKNGKYHVLKEFGKGIDGYLYISLNSQQIKLIKNLYELGSIEKTYNWYKNNTIKPLLSREGYIKNTKNLSNYISIERLRKFKSKKPKAKKIIFIEEKYMQNVEILIDIYNKSDELNNLTKTKEGINKLKEQYKAYEITKEKEESLESTYILELDNNIAIDFKY</sequence>
<dbReference type="Proteomes" id="UP000049127">
    <property type="component" value="Unassembled WGS sequence"/>
</dbReference>
<name>A0A0C7QK90_PARSO</name>
<dbReference type="OrthoDB" id="1757981at2"/>
<dbReference type="EMBL" id="CEKZ01000003">
    <property type="protein sequence ID" value="CEQ03946.1"/>
    <property type="molecule type" value="Genomic_DNA"/>
</dbReference>
<evidence type="ECO:0000256" key="1">
    <source>
        <dbReference type="SAM" id="Coils"/>
    </source>
</evidence>
<protein>
    <submittedName>
        <fullName evidence="2">Uncharacterized protein</fullName>
    </submittedName>
</protein>